<dbReference type="InterPro" id="IPR020845">
    <property type="entry name" value="AMP-binding_CS"/>
</dbReference>
<dbReference type="AlphaFoldDB" id="A0A1Z3HL40"/>
<evidence type="ECO:0000313" key="4">
    <source>
        <dbReference type="Proteomes" id="UP000191901"/>
    </source>
</evidence>
<dbReference type="Gene3D" id="2.30.38.10">
    <property type="entry name" value="Luciferase, Domain 3"/>
    <property type="match status" value="1"/>
</dbReference>
<dbReference type="PANTHER" id="PTHR45527:SF1">
    <property type="entry name" value="FATTY ACID SYNTHASE"/>
    <property type="match status" value="1"/>
</dbReference>
<name>A0A1Z3HL40_9CYAN</name>
<reference evidence="3 4" key="1">
    <citation type="journal article" date="2016" name="Biochim. Biophys. Acta">
        <title>Characterization of red-shifted phycobilisomes isolated from the chlorophyll f-containing cyanobacterium Halomicronema hongdechloris.</title>
        <authorList>
            <person name="Li Y."/>
            <person name="Lin Y."/>
            <person name="Garvey C.J."/>
            <person name="Birch D."/>
            <person name="Corkery R.W."/>
            <person name="Loughlin P.C."/>
            <person name="Scheer H."/>
            <person name="Willows R.D."/>
            <person name="Chen M."/>
        </authorList>
    </citation>
    <scope>NUCLEOTIDE SEQUENCE [LARGE SCALE GENOMIC DNA]</scope>
    <source>
        <strain evidence="3 4">C2206</strain>
    </source>
</reference>
<dbReference type="GO" id="GO:0008610">
    <property type="term" value="P:lipid biosynthetic process"/>
    <property type="evidence" value="ECO:0007669"/>
    <property type="project" value="UniProtKB-ARBA"/>
</dbReference>
<dbReference type="NCBIfam" id="TIGR01733">
    <property type="entry name" value="AA-adenyl-dom"/>
    <property type="match status" value="1"/>
</dbReference>
<dbReference type="InterPro" id="IPR010071">
    <property type="entry name" value="AA_adenyl_dom"/>
</dbReference>
<dbReference type="FunFam" id="3.40.50.980:FF:000001">
    <property type="entry name" value="Non-ribosomal peptide synthetase"/>
    <property type="match status" value="1"/>
</dbReference>
<dbReference type="GO" id="GO:0003824">
    <property type="term" value="F:catalytic activity"/>
    <property type="evidence" value="ECO:0007669"/>
    <property type="project" value="InterPro"/>
</dbReference>
<sequence>MSEDLSQQIATLSPKQRKLLELRLKQKQLQYSESQIIPKREGSDNPPLSFAQQRLWFIQQLDPSNTAYNIPLALRLRGELKIAILYRVFHELFRRHETLRTRFISDDEGNPMQVIESTSVRLPVFDLTQVPQLTSESQDLVRQISQLPFDLSQSSSRLALLRLGETDHVLLLTLHHIIADRWSLGILTREFKALYEAFSKGEPSPLLDLPIQYADWALWQRQWLQRERLEKQLSYWHQQLADMSMLELPTDKSRPTTPTFRGGRYPITLSRPLTAALKQLSAQEGISLFVLLLTTFKILLYKYSNQEDIVIGTDIANRNQIETEGLIGLLVNTLVLRTKLNSSFTFQEVVQKVREVTLEAYAHQDLPFERLVEYLKPERDLSRVNPLFQVKFDFQLASVDELRLSGLNLETFPIESETTKFELRFNLSEVDQAIRGQVEYSLDLFNEITIADLTSHFQNLLASVVTDYKLPISELSLFSEQEQRHILVDWNQTEAEYSEACLHELFEAQVERSPEAVALVFEQQHLTYDELNRRANQLAHYLQGQGVGPETLVGVCLERSVAMVIALLGVLKAGGAYVPLDPSHPQERLAYILEDAQARCLLTQAAHVGVLPTSVSPLCLDTDWDCIAESPSYPPAPVTALEQLSYVIYTSGSTGAPKGVQIPHQALSNFLYSMAEYPGLRAEDRLVSVTTVAFDIAALELYLPLLQGARLEVVSREVACDAHHLARRLEQFDATVLQATPATWQMLMSTEWSGSSALLVFCGGDALPLELAHQLYARSAGVWNLYGPTETTIWSAVSELRAECETVPLGQPIANTQLYVLDKAGQPTPIGVPGELHIGGMGLARGYYQRPELTAERLCPIPLAPHLGPVCTRLGT</sequence>
<dbReference type="Pfam" id="PF00668">
    <property type="entry name" value="Condensation"/>
    <property type="match status" value="1"/>
</dbReference>
<dbReference type="Pfam" id="PF00501">
    <property type="entry name" value="AMP-binding"/>
    <property type="match status" value="1"/>
</dbReference>
<dbReference type="GO" id="GO:0005829">
    <property type="term" value="C:cytosol"/>
    <property type="evidence" value="ECO:0007669"/>
    <property type="project" value="TreeGrafter"/>
</dbReference>
<dbReference type="Gene3D" id="3.40.50.980">
    <property type="match status" value="2"/>
</dbReference>
<dbReference type="KEGG" id="hhg:XM38_019810"/>
<evidence type="ECO:0000259" key="1">
    <source>
        <dbReference type="Pfam" id="PF00501"/>
    </source>
</evidence>
<dbReference type="FunFam" id="3.40.50.12780:FF:000012">
    <property type="entry name" value="Non-ribosomal peptide synthetase"/>
    <property type="match status" value="1"/>
</dbReference>
<dbReference type="CDD" id="cd19531">
    <property type="entry name" value="LCL_NRPS-like"/>
    <property type="match status" value="1"/>
</dbReference>
<feature type="domain" description="Condensation" evidence="2">
    <location>
        <begin position="46"/>
        <end position="487"/>
    </location>
</feature>
<dbReference type="GO" id="GO:0043041">
    <property type="term" value="P:amino acid activation for nonribosomal peptide biosynthetic process"/>
    <property type="evidence" value="ECO:0007669"/>
    <property type="project" value="TreeGrafter"/>
</dbReference>
<dbReference type="PROSITE" id="PS00455">
    <property type="entry name" value="AMP_BINDING"/>
    <property type="match status" value="1"/>
</dbReference>
<evidence type="ECO:0000259" key="2">
    <source>
        <dbReference type="Pfam" id="PF00668"/>
    </source>
</evidence>
<proteinExistence type="predicted"/>
<dbReference type="Proteomes" id="UP000191901">
    <property type="component" value="Chromosome"/>
</dbReference>
<dbReference type="OrthoDB" id="9765680at2"/>
<keyword evidence="4" id="KW-1185">Reference proteome</keyword>
<dbReference type="InterPro" id="IPR001242">
    <property type="entry name" value="Condensation_dom"/>
</dbReference>
<dbReference type="GO" id="GO:0044550">
    <property type="term" value="P:secondary metabolite biosynthetic process"/>
    <property type="evidence" value="ECO:0007669"/>
    <property type="project" value="TreeGrafter"/>
</dbReference>
<dbReference type="SUPFAM" id="SSF52777">
    <property type="entry name" value="CoA-dependent acyltransferases"/>
    <property type="match status" value="2"/>
</dbReference>
<organism evidence="3 4">
    <name type="scientific">Halomicronema hongdechloris C2206</name>
    <dbReference type="NCBI Taxonomy" id="1641165"/>
    <lineage>
        <taxon>Bacteria</taxon>
        <taxon>Bacillati</taxon>
        <taxon>Cyanobacteriota</taxon>
        <taxon>Cyanophyceae</taxon>
        <taxon>Nodosilineales</taxon>
        <taxon>Nodosilineaceae</taxon>
        <taxon>Halomicronema</taxon>
    </lineage>
</organism>
<dbReference type="Gene3D" id="3.30.559.30">
    <property type="entry name" value="Nonribosomal peptide synthetase, condensation domain"/>
    <property type="match status" value="1"/>
</dbReference>
<evidence type="ECO:0000313" key="3">
    <source>
        <dbReference type="EMBL" id="ASC71032.1"/>
    </source>
</evidence>
<gene>
    <name evidence="3" type="ORF">XM38_019810</name>
</gene>
<dbReference type="RefSeq" id="WP_088429648.1">
    <property type="nucleotide sequence ID" value="NZ_CP021983.2"/>
</dbReference>
<dbReference type="GO" id="GO:0031177">
    <property type="term" value="F:phosphopantetheine binding"/>
    <property type="evidence" value="ECO:0007669"/>
    <property type="project" value="TreeGrafter"/>
</dbReference>
<feature type="domain" description="AMP-dependent synthetase/ligase" evidence="1">
    <location>
        <begin position="506"/>
        <end position="848"/>
    </location>
</feature>
<dbReference type="PANTHER" id="PTHR45527">
    <property type="entry name" value="NONRIBOSOMAL PEPTIDE SYNTHETASE"/>
    <property type="match status" value="1"/>
</dbReference>
<dbReference type="InterPro" id="IPR023213">
    <property type="entry name" value="CAT-like_dom_sf"/>
</dbReference>
<dbReference type="EMBL" id="CP021983">
    <property type="protein sequence ID" value="ASC71032.1"/>
    <property type="molecule type" value="Genomic_DNA"/>
</dbReference>
<dbReference type="InterPro" id="IPR000873">
    <property type="entry name" value="AMP-dep_synth/lig_dom"/>
</dbReference>
<dbReference type="SUPFAM" id="SSF56801">
    <property type="entry name" value="Acetyl-CoA synthetase-like"/>
    <property type="match status" value="1"/>
</dbReference>
<accession>A0A1Z3HL40</accession>
<protein>
    <submittedName>
        <fullName evidence="3">Non-ribosomal peptide synthetase</fullName>
    </submittedName>
</protein>
<dbReference type="Gene3D" id="3.30.559.10">
    <property type="entry name" value="Chloramphenicol acetyltransferase-like domain"/>
    <property type="match status" value="1"/>
</dbReference>